<dbReference type="Gramene" id="MELO3C027891.2.1">
    <property type="protein sequence ID" value="MELO3C027891.2.1"/>
    <property type="gene ID" value="MELO3C027891.2"/>
</dbReference>
<protein>
    <submittedName>
        <fullName evidence="1">Uncharacterized protein</fullName>
    </submittedName>
</protein>
<proteinExistence type="predicted"/>
<organism evidence="1">
    <name type="scientific">Cucumis melo</name>
    <name type="common">Muskmelon</name>
    <dbReference type="NCBI Taxonomy" id="3656"/>
    <lineage>
        <taxon>Eukaryota</taxon>
        <taxon>Viridiplantae</taxon>
        <taxon>Streptophyta</taxon>
        <taxon>Embryophyta</taxon>
        <taxon>Tracheophyta</taxon>
        <taxon>Spermatophyta</taxon>
        <taxon>Magnoliopsida</taxon>
        <taxon>eudicotyledons</taxon>
        <taxon>Gunneridae</taxon>
        <taxon>Pentapetalae</taxon>
        <taxon>rosids</taxon>
        <taxon>fabids</taxon>
        <taxon>Cucurbitales</taxon>
        <taxon>Cucurbitaceae</taxon>
        <taxon>Benincaseae</taxon>
        <taxon>Cucumis</taxon>
    </lineage>
</organism>
<name>A0A9I9E2Y0_CUCME</name>
<dbReference type="AlphaFoldDB" id="A0A9I9E2Y0"/>
<reference evidence="1" key="1">
    <citation type="submission" date="2023-03" db="UniProtKB">
        <authorList>
            <consortium name="EnsemblPlants"/>
        </authorList>
    </citation>
    <scope>IDENTIFICATION</scope>
</reference>
<sequence length="144" mass="16832">PHFISFLHHFPSKLSEHFKERVKEEEEEEFRGLRLKKIGKSSCKASHCRIWSTRFSSKPRGFLVFSDTLSILEVHKSNQKLYLRTSNSILSVFEAILDKLVENLVFISSEIHEHGRTKPIYDSNARFWLLTGQEKIGRVYKPGN</sequence>
<evidence type="ECO:0000313" key="1">
    <source>
        <dbReference type="EnsemblPlants" id="MELO3C027891.2.1"/>
    </source>
</evidence>
<dbReference type="EnsemblPlants" id="MELO3C027891.2.1">
    <property type="protein sequence ID" value="MELO3C027891.2.1"/>
    <property type="gene ID" value="MELO3C027891.2"/>
</dbReference>
<accession>A0A9I9E2Y0</accession>